<dbReference type="PROSITE" id="PS50072">
    <property type="entry name" value="CSA_PPIASE_2"/>
    <property type="match status" value="1"/>
</dbReference>
<keyword evidence="8" id="KW-1185">Reference proteome</keyword>
<dbReference type="CDD" id="cd00317">
    <property type="entry name" value="cyclophilin"/>
    <property type="match status" value="1"/>
</dbReference>
<dbReference type="OrthoDB" id="270889at2"/>
<evidence type="ECO:0000256" key="4">
    <source>
        <dbReference type="SAM" id="MobiDB-lite"/>
    </source>
</evidence>
<feature type="compositionally biased region" description="Low complexity" evidence="4">
    <location>
        <begin position="50"/>
        <end position="61"/>
    </location>
</feature>
<dbReference type="PANTHER" id="PTHR45625:SF4">
    <property type="entry name" value="PEPTIDYLPROLYL ISOMERASE DOMAIN AND WD REPEAT-CONTAINING PROTEIN 1"/>
    <property type="match status" value="1"/>
</dbReference>
<dbReference type="Pfam" id="PF00160">
    <property type="entry name" value="Pro_isomerase"/>
    <property type="match status" value="1"/>
</dbReference>
<feature type="signal peptide" evidence="5">
    <location>
        <begin position="1"/>
        <end position="22"/>
    </location>
</feature>
<evidence type="ECO:0000256" key="5">
    <source>
        <dbReference type="SAM" id="SignalP"/>
    </source>
</evidence>
<dbReference type="Gene3D" id="2.40.100.10">
    <property type="entry name" value="Cyclophilin-like"/>
    <property type="match status" value="1"/>
</dbReference>
<evidence type="ECO:0000256" key="2">
    <source>
        <dbReference type="ARBA" id="ARBA00023110"/>
    </source>
</evidence>
<dbReference type="SUPFAM" id="SSF50891">
    <property type="entry name" value="Cyclophilin-like"/>
    <property type="match status" value="1"/>
</dbReference>
<accession>A0A5C6CAD4</accession>
<keyword evidence="2" id="KW-0697">Rotamase</keyword>
<reference evidence="7 8" key="1">
    <citation type="submission" date="2019-02" db="EMBL/GenBank/DDBJ databases">
        <title>Deep-cultivation of Planctomycetes and their phenomic and genomic characterization uncovers novel biology.</title>
        <authorList>
            <person name="Wiegand S."/>
            <person name="Jogler M."/>
            <person name="Boedeker C."/>
            <person name="Pinto D."/>
            <person name="Vollmers J."/>
            <person name="Rivas-Marin E."/>
            <person name="Kohn T."/>
            <person name="Peeters S.H."/>
            <person name="Heuer A."/>
            <person name="Rast P."/>
            <person name="Oberbeckmann S."/>
            <person name="Bunk B."/>
            <person name="Jeske O."/>
            <person name="Meyerdierks A."/>
            <person name="Storesund J.E."/>
            <person name="Kallscheuer N."/>
            <person name="Luecker S."/>
            <person name="Lage O.M."/>
            <person name="Pohl T."/>
            <person name="Merkel B.J."/>
            <person name="Hornburger P."/>
            <person name="Mueller R.-W."/>
            <person name="Bruemmer F."/>
            <person name="Labrenz M."/>
            <person name="Spormann A.M."/>
            <person name="Op Den Camp H."/>
            <person name="Overmann J."/>
            <person name="Amann R."/>
            <person name="Jetten M.S.M."/>
            <person name="Mascher T."/>
            <person name="Medema M.H."/>
            <person name="Devos D.P."/>
            <person name="Kaster A.-K."/>
            <person name="Ovreas L."/>
            <person name="Rohde M."/>
            <person name="Galperin M.Y."/>
            <person name="Jogler C."/>
        </authorList>
    </citation>
    <scope>NUCLEOTIDE SEQUENCE [LARGE SCALE GENOMIC DNA]</scope>
    <source>
        <strain evidence="7 8">Pla52o</strain>
    </source>
</reference>
<organism evidence="7 8">
    <name type="scientific">Novipirellula galeiformis</name>
    <dbReference type="NCBI Taxonomy" id="2528004"/>
    <lineage>
        <taxon>Bacteria</taxon>
        <taxon>Pseudomonadati</taxon>
        <taxon>Planctomycetota</taxon>
        <taxon>Planctomycetia</taxon>
        <taxon>Pirellulales</taxon>
        <taxon>Pirellulaceae</taxon>
        <taxon>Novipirellula</taxon>
    </lineage>
</organism>
<evidence type="ECO:0000313" key="7">
    <source>
        <dbReference type="EMBL" id="TWU21092.1"/>
    </source>
</evidence>
<dbReference type="RefSeq" id="WP_146596207.1">
    <property type="nucleotide sequence ID" value="NZ_SJPT01000007.1"/>
</dbReference>
<sequence length="466" mass="52267" precursor="true">MIHRVFLLTMSTLVLMVGFSFPDMRIAAAVTQEASPAEDASPAQDDETATPETATPETATPKNANPESETPAPEMPTPKNPHAIEGSNPFGESNPLSKATPFIIAADGKPYELNEEAKQAKAKYDAAKQKLVEATTEMRVIHTLYMNGEDQSPEAFERFRESRSKTRVILDEVFDTAYEYLLLAPDEEPIQYLLTMLEHRYKTSDYSPSTMTASALLIDLGFNSRFLFHSAARASICSGEFETAKRIYAYLKPEDFDDLDKRLSYQLEEIQQQWLVEQQLREQDAKKDLPRIKMKTTRGDIIIELFLEEAPSTVSHFIKLTEEGYYDGLDFYQVVDNLLALTGDESGSGGGNTGQYLIDEHQRDGARNAFRGSLAMAKLPKNDSGDFVENSASSQFAIFFTPLPGVSKVQTVFGRVIEGMEFLTELRRVDPSKEKKQGEVVFPPDRVIAAEVIRRPDELPEPVYRK</sequence>
<dbReference type="GO" id="GO:0003755">
    <property type="term" value="F:peptidyl-prolyl cis-trans isomerase activity"/>
    <property type="evidence" value="ECO:0007669"/>
    <property type="project" value="UniProtKB-KW"/>
</dbReference>
<name>A0A5C6CAD4_9BACT</name>
<dbReference type="EC" id="5.2.1.8" evidence="1"/>
<dbReference type="EMBL" id="SJPT01000007">
    <property type="protein sequence ID" value="TWU21092.1"/>
    <property type="molecule type" value="Genomic_DNA"/>
</dbReference>
<proteinExistence type="predicted"/>
<dbReference type="InterPro" id="IPR029000">
    <property type="entry name" value="Cyclophilin-like_dom_sf"/>
</dbReference>
<gene>
    <name evidence="7" type="primary">ppiB_2</name>
    <name evidence="7" type="ORF">Pla52o_41250</name>
</gene>
<feature type="region of interest" description="Disordered" evidence="4">
    <location>
        <begin position="32"/>
        <end position="96"/>
    </location>
</feature>
<evidence type="ECO:0000313" key="8">
    <source>
        <dbReference type="Proteomes" id="UP000316304"/>
    </source>
</evidence>
<dbReference type="AlphaFoldDB" id="A0A5C6CAD4"/>
<evidence type="ECO:0000256" key="1">
    <source>
        <dbReference type="ARBA" id="ARBA00013194"/>
    </source>
</evidence>
<evidence type="ECO:0000259" key="6">
    <source>
        <dbReference type="PROSITE" id="PS50072"/>
    </source>
</evidence>
<keyword evidence="5" id="KW-0732">Signal</keyword>
<feature type="chain" id="PRO_5022715943" description="peptidylprolyl isomerase" evidence="5">
    <location>
        <begin position="23"/>
        <end position="466"/>
    </location>
</feature>
<protein>
    <recommendedName>
        <fullName evidence="1">peptidylprolyl isomerase</fullName>
        <ecNumber evidence="1">5.2.1.8</ecNumber>
    </recommendedName>
</protein>
<comment type="caution">
    <text evidence="7">The sequence shown here is derived from an EMBL/GenBank/DDBJ whole genome shotgun (WGS) entry which is preliminary data.</text>
</comment>
<feature type="domain" description="PPIase cyclophilin-type" evidence="6">
    <location>
        <begin position="299"/>
        <end position="454"/>
    </location>
</feature>
<evidence type="ECO:0000256" key="3">
    <source>
        <dbReference type="ARBA" id="ARBA00023235"/>
    </source>
</evidence>
<dbReference type="InterPro" id="IPR044666">
    <property type="entry name" value="Cyclophilin_A-like"/>
</dbReference>
<keyword evidence="3 7" id="KW-0413">Isomerase</keyword>
<dbReference type="Proteomes" id="UP000316304">
    <property type="component" value="Unassembled WGS sequence"/>
</dbReference>
<dbReference type="InterPro" id="IPR002130">
    <property type="entry name" value="Cyclophilin-type_PPIase_dom"/>
</dbReference>
<dbReference type="PANTHER" id="PTHR45625">
    <property type="entry name" value="PEPTIDYL-PROLYL CIS-TRANS ISOMERASE-RELATED"/>
    <property type="match status" value="1"/>
</dbReference>